<evidence type="ECO:0000256" key="6">
    <source>
        <dbReference type="ARBA" id="ARBA00022842"/>
    </source>
</evidence>
<comment type="subunit">
    <text evidence="10">Homotetramer.</text>
</comment>
<evidence type="ECO:0000256" key="7">
    <source>
        <dbReference type="ARBA" id="ARBA00023239"/>
    </source>
</evidence>
<dbReference type="Gene3D" id="1.20.1440.90">
    <property type="entry name" value="Phosphoenolpyruvate/pyruvate domain"/>
    <property type="match status" value="1"/>
</dbReference>
<proteinExistence type="inferred from homology"/>
<dbReference type="InterPro" id="IPR021135">
    <property type="entry name" value="PEP_COase"/>
</dbReference>
<evidence type="ECO:0000256" key="3">
    <source>
        <dbReference type="ARBA" id="ARBA00008346"/>
    </source>
</evidence>
<dbReference type="HAMAP" id="MF_00595">
    <property type="entry name" value="PEPcase_type1"/>
    <property type="match status" value="1"/>
</dbReference>
<dbReference type="SUPFAM" id="SSF51621">
    <property type="entry name" value="Phosphoenolpyruvate/pyruvate domain"/>
    <property type="match status" value="1"/>
</dbReference>
<dbReference type="GO" id="GO:0015977">
    <property type="term" value="P:carbon fixation"/>
    <property type="evidence" value="ECO:0007669"/>
    <property type="project" value="UniProtKB-UniRule"/>
</dbReference>
<keyword evidence="6 10" id="KW-0460">Magnesium</keyword>
<dbReference type="Proteomes" id="UP000323142">
    <property type="component" value="Unassembled WGS sequence"/>
</dbReference>
<comment type="cofactor">
    <cofactor evidence="1 10">
        <name>Mg(2+)</name>
        <dbReference type="ChEBI" id="CHEBI:18420"/>
    </cofactor>
</comment>
<dbReference type="PANTHER" id="PTHR30523">
    <property type="entry name" value="PHOSPHOENOLPYRUVATE CARBOXYLASE"/>
    <property type="match status" value="1"/>
</dbReference>
<evidence type="ECO:0000256" key="1">
    <source>
        <dbReference type="ARBA" id="ARBA00001946"/>
    </source>
</evidence>
<keyword evidence="7 10" id="KW-0456">Lyase</keyword>
<protein>
    <recommendedName>
        <fullName evidence="5 10">Phosphoenolpyruvate carboxylase</fullName>
        <shortName evidence="10">PEPC</shortName>
        <shortName evidence="10">PEPCase</shortName>
        <ecNumber evidence="4 10">4.1.1.31</ecNumber>
    </recommendedName>
</protein>
<keyword evidence="8 10" id="KW-0120">Carbon dioxide fixation</keyword>
<feature type="active site" evidence="10 11">
    <location>
        <position position="168"/>
    </location>
</feature>
<evidence type="ECO:0000256" key="9">
    <source>
        <dbReference type="ARBA" id="ARBA00048995"/>
    </source>
</evidence>
<dbReference type="Pfam" id="PF00311">
    <property type="entry name" value="PEPcase"/>
    <property type="match status" value="1"/>
</dbReference>
<dbReference type="GO" id="GO:0000287">
    <property type="term" value="F:magnesium ion binding"/>
    <property type="evidence" value="ECO:0007669"/>
    <property type="project" value="UniProtKB-UniRule"/>
</dbReference>
<dbReference type="AlphaFoldDB" id="A0A5B2VQX4"/>
<dbReference type="EC" id="4.1.1.31" evidence="4 10"/>
<dbReference type="InterPro" id="IPR015813">
    <property type="entry name" value="Pyrv/PenolPyrv_kinase-like_dom"/>
</dbReference>
<dbReference type="PROSITE" id="PS00781">
    <property type="entry name" value="PEPCASE_1"/>
    <property type="match status" value="1"/>
</dbReference>
<comment type="similarity">
    <text evidence="3 10">Belongs to the PEPCase type 1 family.</text>
</comment>
<gene>
    <name evidence="10" type="primary">ppc</name>
    <name evidence="13" type="ORF">F0L46_04145</name>
</gene>
<dbReference type="EMBL" id="VUOA01000008">
    <property type="protein sequence ID" value="KAA2241194.1"/>
    <property type="molecule type" value="Genomic_DNA"/>
</dbReference>
<dbReference type="OrthoDB" id="9768133at2"/>
<evidence type="ECO:0000256" key="8">
    <source>
        <dbReference type="ARBA" id="ARBA00023300"/>
    </source>
</evidence>
<comment type="catalytic activity">
    <reaction evidence="9 10">
        <text>oxaloacetate + phosphate = phosphoenolpyruvate + hydrogencarbonate</text>
        <dbReference type="Rhea" id="RHEA:28370"/>
        <dbReference type="ChEBI" id="CHEBI:16452"/>
        <dbReference type="ChEBI" id="CHEBI:17544"/>
        <dbReference type="ChEBI" id="CHEBI:43474"/>
        <dbReference type="ChEBI" id="CHEBI:58702"/>
        <dbReference type="EC" id="4.1.1.31"/>
    </reaction>
</comment>
<dbReference type="PROSITE" id="PS00393">
    <property type="entry name" value="PEPCASE_2"/>
    <property type="match status" value="1"/>
</dbReference>
<evidence type="ECO:0000256" key="10">
    <source>
        <dbReference type="HAMAP-Rule" id="MF_00595"/>
    </source>
</evidence>
<dbReference type="InterPro" id="IPR018129">
    <property type="entry name" value="PEP_COase_Lys_AS"/>
</dbReference>
<evidence type="ECO:0000313" key="13">
    <source>
        <dbReference type="EMBL" id="KAA2241194.1"/>
    </source>
</evidence>
<keyword evidence="14" id="KW-1185">Reference proteome</keyword>
<dbReference type="RefSeq" id="WP_149815775.1">
    <property type="nucleotide sequence ID" value="NZ_VUOA01000008.1"/>
</dbReference>
<sequence length="938" mass="102619">MSSAADTLPRPAAVDLNLSALVAEGAGAEHLELQSDIRLLGRLLGDTVRRQEGEATFDLIERIRQTAIRFRRDEEEGARGGLDGVLNALSRDQAIQIIRAFSYFSHLANIAEDQHHVRRTRAHASAGSAPREGTLAFSLSRLRERGIGRAGLQAFFDGALVCPVLTAHPTEVRRKSNLDQERQIARVLAFRDRTRLTPDEERDCEAALRRAILTLWQTGILRRTRLKVIDEVANGLSYYDQTFLGELPGIYAALEDALAAADPAWADMELPSFFRMGSWIGGDRDGNPFVTADALRAALRMQSERALGHYLRELHALGAELSLDARHVSVSDEVAALAARSPDRSPHRRDEPYRQAVSGIYAGLAATARALGLAVPARPTEEAPAYTDAAALHADLTALHRSLVANGSEALARGRLRPLRRAVDTFGLHLAGVDLRQNADVHERVVAELLERARPGTGYAGLDEAARVALLVDELASPRPLASAYLAYSPETDAELAILREAADAHHRYGAAAVPTYVISKANAVSDVLEVVLLLKEVGLMRPEEGALALDVVPLFETIADLQASAAIMDALFGLPVYARLLDGRGRTQEVMLGYSDSNKDGGFLTSGWELYKAEIGLMEVFRRHGLRLRLFHGRGGSVGRGGGPSYQAILAQPGGAVQGAIRITEQGEVIAAKYGNPDLGRRNLETLAAATLEATLLHSGEPAPRPVYLEAMEALSASAYRAFRGLVYETPGFEQYFWQSTVISEIANLNIGSRPASRTNSRRIEDLRAIPWVFGWAQCRLMLPGWYGFGAAVEAFQAERGEAGLALLQEMARDWPFFRTLLSNMDMVLSKSDIAIASRYAELVEDKALREAIFGRLRGEWEASIRAVLAVTGQERLLERNPLLARSIRNRFPYIDPLNHLQVELLRRHRGGDTDERVVEGIHLTINGIAAGLRNSG</sequence>
<evidence type="ECO:0000256" key="11">
    <source>
        <dbReference type="PROSITE-ProRule" id="PRU10111"/>
    </source>
</evidence>
<dbReference type="PANTHER" id="PTHR30523:SF6">
    <property type="entry name" value="PHOSPHOENOLPYRUVATE CARBOXYLASE"/>
    <property type="match status" value="1"/>
</dbReference>
<evidence type="ECO:0000313" key="14">
    <source>
        <dbReference type="Proteomes" id="UP000323142"/>
    </source>
</evidence>
<dbReference type="NCBIfam" id="NF000584">
    <property type="entry name" value="PRK00009.1"/>
    <property type="match status" value="1"/>
</dbReference>
<dbReference type="GO" id="GO:0006099">
    <property type="term" value="P:tricarboxylic acid cycle"/>
    <property type="evidence" value="ECO:0007669"/>
    <property type="project" value="InterPro"/>
</dbReference>
<name>A0A5B2VQX4_9HYPH</name>
<dbReference type="PRINTS" id="PR00150">
    <property type="entry name" value="PEPCARBXLASE"/>
</dbReference>
<feature type="active site" evidence="10 12">
    <location>
        <position position="600"/>
    </location>
</feature>
<keyword evidence="13" id="KW-0670">Pyruvate</keyword>
<organism evidence="13 14">
    <name type="scientific">Salinarimonas soli</name>
    <dbReference type="NCBI Taxonomy" id="1638099"/>
    <lineage>
        <taxon>Bacteria</taxon>
        <taxon>Pseudomonadati</taxon>
        <taxon>Pseudomonadota</taxon>
        <taxon>Alphaproteobacteria</taxon>
        <taxon>Hyphomicrobiales</taxon>
        <taxon>Salinarimonadaceae</taxon>
        <taxon>Salinarimonas</taxon>
    </lineage>
</organism>
<dbReference type="GO" id="GO:0006107">
    <property type="term" value="P:oxaloacetate metabolic process"/>
    <property type="evidence" value="ECO:0007669"/>
    <property type="project" value="UniProtKB-UniRule"/>
</dbReference>
<evidence type="ECO:0000256" key="12">
    <source>
        <dbReference type="PROSITE-ProRule" id="PRU10112"/>
    </source>
</evidence>
<dbReference type="GO" id="GO:0008964">
    <property type="term" value="F:phosphoenolpyruvate carboxylase activity"/>
    <property type="evidence" value="ECO:0007669"/>
    <property type="project" value="UniProtKB-UniRule"/>
</dbReference>
<evidence type="ECO:0000256" key="2">
    <source>
        <dbReference type="ARBA" id="ARBA00003670"/>
    </source>
</evidence>
<comment type="caution">
    <text evidence="13">The sequence shown here is derived from an EMBL/GenBank/DDBJ whole genome shotgun (WGS) entry which is preliminary data.</text>
</comment>
<evidence type="ECO:0000256" key="5">
    <source>
        <dbReference type="ARBA" id="ARBA00022419"/>
    </source>
</evidence>
<dbReference type="InterPro" id="IPR022805">
    <property type="entry name" value="PEP_COase_bac/pln-type"/>
</dbReference>
<comment type="function">
    <text evidence="2 10">Forms oxaloacetate, a four-carbon dicarboxylic acid source for the tricarboxylic acid cycle.</text>
</comment>
<reference evidence="13 14" key="2">
    <citation type="submission" date="2019-09" db="EMBL/GenBank/DDBJ databases">
        <authorList>
            <person name="Jin C."/>
        </authorList>
    </citation>
    <scope>NUCLEOTIDE SEQUENCE [LARGE SCALE GENOMIC DNA]</scope>
    <source>
        <strain evidence="13 14">BN140002</strain>
    </source>
</reference>
<dbReference type="GO" id="GO:0005829">
    <property type="term" value="C:cytosol"/>
    <property type="evidence" value="ECO:0007669"/>
    <property type="project" value="TreeGrafter"/>
</dbReference>
<reference evidence="13 14" key="1">
    <citation type="submission" date="2019-09" db="EMBL/GenBank/DDBJ databases">
        <title>Salinarimonas rosea gen. nov., sp. nov., a new member of the a-2 subgroup of the Proteobacteria.</title>
        <authorList>
            <person name="Liu J."/>
        </authorList>
    </citation>
    <scope>NUCLEOTIDE SEQUENCE [LARGE SCALE GENOMIC DNA]</scope>
    <source>
        <strain evidence="13 14">BN140002</strain>
    </source>
</reference>
<evidence type="ECO:0000256" key="4">
    <source>
        <dbReference type="ARBA" id="ARBA00012305"/>
    </source>
</evidence>
<dbReference type="InterPro" id="IPR033129">
    <property type="entry name" value="PEPCASE_His_AS"/>
</dbReference>
<accession>A0A5B2VQX4</accession>